<evidence type="ECO:0000313" key="2">
    <source>
        <dbReference type="Proteomes" id="UP000789570"/>
    </source>
</evidence>
<dbReference type="OrthoDB" id="2415030at2759"/>
<evidence type="ECO:0000313" key="1">
    <source>
        <dbReference type="EMBL" id="CAG8683989.1"/>
    </source>
</evidence>
<gene>
    <name evidence="1" type="ORF">FCALED_LOCUS12651</name>
</gene>
<protein>
    <submittedName>
        <fullName evidence="1">17238_t:CDS:1</fullName>
    </submittedName>
</protein>
<accession>A0A9N9ELS1</accession>
<organism evidence="1 2">
    <name type="scientific">Funneliformis caledonium</name>
    <dbReference type="NCBI Taxonomy" id="1117310"/>
    <lineage>
        <taxon>Eukaryota</taxon>
        <taxon>Fungi</taxon>
        <taxon>Fungi incertae sedis</taxon>
        <taxon>Mucoromycota</taxon>
        <taxon>Glomeromycotina</taxon>
        <taxon>Glomeromycetes</taxon>
        <taxon>Glomerales</taxon>
        <taxon>Glomeraceae</taxon>
        <taxon>Funneliformis</taxon>
    </lineage>
</organism>
<proteinExistence type="predicted"/>
<reference evidence="1" key="1">
    <citation type="submission" date="2021-06" db="EMBL/GenBank/DDBJ databases">
        <authorList>
            <person name="Kallberg Y."/>
            <person name="Tangrot J."/>
            <person name="Rosling A."/>
        </authorList>
    </citation>
    <scope>NUCLEOTIDE SEQUENCE</scope>
    <source>
        <strain evidence="1">UK204</strain>
    </source>
</reference>
<dbReference type="Proteomes" id="UP000789570">
    <property type="component" value="Unassembled WGS sequence"/>
</dbReference>
<comment type="caution">
    <text evidence="1">The sequence shown here is derived from an EMBL/GenBank/DDBJ whole genome shotgun (WGS) entry which is preliminary data.</text>
</comment>
<name>A0A9N9ELS1_9GLOM</name>
<dbReference type="EMBL" id="CAJVPQ010006371">
    <property type="protein sequence ID" value="CAG8683989.1"/>
    <property type="molecule type" value="Genomic_DNA"/>
</dbReference>
<sequence length="292" mass="34168">MLRLTRCQKQSRRAYKINNIKVSNDDVSAHNSSVYSNSEGYDDDMKDYFEVDNSSSHYNSIDDDNTASIIEKFCKAIKKVLPGTCFLRRNSSHTKRRKNQQQREAAKGTLTLHTFWNTKKPSEEIDEKLTEKTNVEESDDEIEDYDWYNKIQIALKNLILDLKKEKVNNASEIVANVAGKGIYHARCTRSWANNYIMTHKIPYSRQEYHAKVWSFLWDENIILQVKAYIQKHKWDVTSQILMTQMNEIILPGLGFASSPTIHLNTTRNYLIELRYTYTKRQFERSNMAGDNV</sequence>
<dbReference type="AlphaFoldDB" id="A0A9N9ELS1"/>
<keyword evidence="2" id="KW-1185">Reference proteome</keyword>